<dbReference type="Proteomes" id="UP000623509">
    <property type="component" value="Unassembled WGS sequence"/>
</dbReference>
<name>A0A272ETR5_9RHOO</name>
<accession>A0A272ETR5</accession>
<sequence>MHESFDYVTEVLDNPAGLVRITGSSRFDWRSYGELMEWYHSLRGSDRFGAWTALTPFFVCGNTGVLHSYSTERWARAGLSRPAEEPAKWFVLRPGLQDAQLAIRLEMEEYGWAKLHLTLDDATATIHLSEVFDPFPELVAWGREIGEGDLPIEMEIDEEGQEAVLTVLRTDDPQRVLLRVTRKYENTTLLEGIMARATLAAALKAELLRFFAVEFDPQHWDLRGDPEDIEDDHVFVKDTVLNHPWLATADSANGPRSQDTEVL</sequence>
<keyword evidence="4" id="KW-1185">Reference proteome</keyword>
<dbReference type="EMBL" id="MDUX01000020">
    <property type="protein sequence ID" value="KAF7599475.1"/>
    <property type="molecule type" value="Genomic_DNA"/>
</dbReference>
<organism evidence="2 3">
    <name type="scientific">Candidatus Dactylopiibacterium carminicum</name>
    <dbReference type="NCBI Taxonomy" id="857335"/>
    <lineage>
        <taxon>Bacteria</taxon>
        <taxon>Pseudomonadati</taxon>
        <taxon>Pseudomonadota</taxon>
        <taxon>Betaproteobacteria</taxon>
        <taxon>Rhodocyclales</taxon>
        <taxon>Rhodocyclaceae</taxon>
        <taxon>Candidatus Dactylopiibacterium</taxon>
    </lineage>
</organism>
<comment type="caution">
    <text evidence="2">The sequence shown here is derived from an EMBL/GenBank/DDBJ whole genome shotgun (WGS) entry which is preliminary data.</text>
</comment>
<dbReference type="EMBL" id="NMRN01000016">
    <property type="protein sequence ID" value="PAS93482.1"/>
    <property type="molecule type" value="Genomic_DNA"/>
</dbReference>
<reference evidence="1 4" key="1">
    <citation type="submission" date="2016-08" db="EMBL/GenBank/DDBJ databases">
        <title>Candidatus Dactylopiibacterium carminicum genome sequence.</title>
        <authorList>
            <person name="Ramirez-Puebla S.T."/>
            <person name="Ormeno-Orrillo E."/>
            <person name="Vera-Ponce De Leon A."/>
            <person name="Luis L."/>
            <person name="Sanchez-Flores A."/>
            <person name="Monica R."/>
            <person name="Martinez-Romero E."/>
        </authorList>
    </citation>
    <scope>NUCLEOTIDE SEQUENCE [LARGE SCALE GENOMIC DNA]</scope>
    <source>
        <strain evidence="1">END1</strain>
    </source>
</reference>
<dbReference type="Proteomes" id="UP000216107">
    <property type="component" value="Unassembled WGS sequence"/>
</dbReference>
<protein>
    <submittedName>
        <fullName evidence="2">Uncharacterized protein</fullName>
    </submittedName>
</protein>
<evidence type="ECO:0000313" key="1">
    <source>
        <dbReference type="EMBL" id="KAF7599475.1"/>
    </source>
</evidence>
<evidence type="ECO:0000313" key="4">
    <source>
        <dbReference type="Proteomes" id="UP000623509"/>
    </source>
</evidence>
<gene>
    <name evidence="1" type="ORF">BGI27_07915</name>
    <name evidence="2" type="ORF">CGU29_07325</name>
</gene>
<proteinExistence type="predicted"/>
<dbReference type="OrthoDB" id="9178076at2"/>
<reference evidence="2 3" key="2">
    <citation type="submission" date="2017-07" db="EMBL/GenBank/DDBJ databases">
        <title>Candidatus Dactylopiibacterium carminicum, a nitrogen-fixing symbiont of the cochineal insect Dactylopius coccus and Dactylopius opuntiae (Hemiptera: Coccoidea: Dactylopiidae).</title>
        <authorList>
            <person name="Vera A."/>
        </authorList>
    </citation>
    <scope>NUCLEOTIDE SEQUENCE [LARGE SCALE GENOMIC DNA]</scope>
    <source>
        <strain evidence="2 3">NFDCM</strain>
    </source>
</reference>
<evidence type="ECO:0000313" key="3">
    <source>
        <dbReference type="Proteomes" id="UP000216107"/>
    </source>
</evidence>
<evidence type="ECO:0000313" key="2">
    <source>
        <dbReference type="EMBL" id="PAS93482.1"/>
    </source>
</evidence>
<dbReference type="AlphaFoldDB" id="A0A272ETR5"/>